<evidence type="ECO:0000313" key="1">
    <source>
        <dbReference type="EMBL" id="KAF7192650.1"/>
    </source>
</evidence>
<dbReference type="EMBL" id="JABCIY010000115">
    <property type="protein sequence ID" value="KAF7192650.1"/>
    <property type="molecule type" value="Genomic_DNA"/>
</dbReference>
<protein>
    <submittedName>
        <fullName evidence="1">Uncharacterized protein</fullName>
    </submittedName>
</protein>
<dbReference type="AlphaFoldDB" id="A0A8H6VMZ7"/>
<sequence length="264" mass="30486">MQSVPRDSEWGLGSLRDYGTYVGGYRQLLADRGYNPRTTVPTSYLDRIEKELLCYDKCTLKELRKFAKDRGAHRKPQNVGRATLTSALLGEDLIMKFHRFLDLAPELRNIIYELYFADFGTLLTPSQPPLSRTSHQIRGETLSTFYACCSFKVELIGRIRPHWRFSIHSMSFLNGLRAVDVGRLSSLSLDIGPMGFWGWIKVVKDKTDKYTITLEDTMLEEGTRYPGVQKRLNDYFKDKKLTTGEKKLEIDDIWKIRSILEQQG</sequence>
<comment type="caution">
    <text evidence="1">The sequence shown here is derived from an EMBL/GenBank/DDBJ whole genome shotgun (WGS) entry which is preliminary data.</text>
</comment>
<proteinExistence type="predicted"/>
<organism evidence="1 2">
    <name type="scientific">Pseudocercospora fuligena</name>
    <dbReference type="NCBI Taxonomy" id="685502"/>
    <lineage>
        <taxon>Eukaryota</taxon>
        <taxon>Fungi</taxon>
        <taxon>Dikarya</taxon>
        <taxon>Ascomycota</taxon>
        <taxon>Pezizomycotina</taxon>
        <taxon>Dothideomycetes</taxon>
        <taxon>Dothideomycetidae</taxon>
        <taxon>Mycosphaerellales</taxon>
        <taxon>Mycosphaerellaceae</taxon>
        <taxon>Pseudocercospora</taxon>
    </lineage>
</organism>
<name>A0A8H6VMZ7_9PEZI</name>
<accession>A0A8H6VMZ7</accession>
<keyword evidence="2" id="KW-1185">Reference proteome</keyword>
<reference evidence="1" key="1">
    <citation type="submission" date="2020-04" db="EMBL/GenBank/DDBJ databases">
        <title>Draft genome resource of the tomato pathogen Pseudocercospora fuligena.</title>
        <authorList>
            <person name="Zaccaron A."/>
        </authorList>
    </citation>
    <scope>NUCLEOTIDE SEQUENCE</scope>
    <source>
        <strain evidence="1">PF001</strain>
    </source>
</reference>
<evidence type="ECO:0000313" key="2">
    <source>
        <dbReference type="Proteomes" id="UP000660729"/>
    </source>
</evidence>
<dbReference type="Proteomes" id="UP000660729">
    <property type="component" value="Unassembled WGS sequence"/>
</dbReference>
<gene>
    <name evidence="1" type="ORF">HII31_06009</name>
</gene>
<dbReference type="OrthoDB" id="3637282at2759"/>